<dbReference type="SUPFAM" id="SSF47226">
    <property type="entry name" value="Histidine-containing phosphotransfer domain, HPT domain"/>
    <property type="match status" value="1"/>
</dbReference>
<dbReference type="SUPFAM" id="SSF55781">
    <property type="entry name" value="GAF domain-like"/>
    <property type="match status" value="1"/>
</dbReference>
<dbReference type="InterPro" id="IPR005467">
    <property type="entry name" value="His_kinase_dom"/>
</dbReference>
<dbReference type="SMART" id="SM00220">
    <property type="entry name" value="S_TKc"/>
    <property type="match status" value="1"/>
</dbReference>
<feature type="domain" description="HPt" evidence="21">
    <location>
        <begin position="2055"/>
        <end position="2155"/>
    </location>
</feature>
<dbReference type="SUPFAM" id="SSF56112">
    <property type="entry name" value="Protein kinase-like (PK-like)"/>
    <property type="match status" value="1"/>
</dbReference>
<dbReference type="Gene3D" id="1.10.510.10">
    <property type="entry name" value="Transferase(Phosphotransferase) domain 1"/>
    <property type="match status" value="1"/>
</dbReference>
<dbReference type="InterPro" id="IPR053159">
    <property type="entry name" value="Hybrid_Histidine_Kinase"/>
</dbReference>
<dbReference type="InterPro" id="IPR036890">
    <property type="entry name" value="HATPase_C_sf"/>
</dbReference>
<feature type="domain" description="Response regulatory" evidence="20">
    <location>
        <begin position="1904"/>
        <end position="2021"/>
    </location>
</feature>
<evidence type="ECO:0000256" key="1">
    <source>
        <dbReference type="ARBA" id="ARBA00000085"/>
    </source>
</evidence>
<evidence type="ECO:0000256" key="2">
    <source>
        <dbReference type="ARBA" id="ARBA00004651"/>
    </source>
</evidence>
<dbReference type="Pfam" id="PF00512">
    <property type="entry name" value="HisKA"/>
    <property type="match status" value="1"/>
</dbReference>
<organism evidence="22 23">
    <name type="scientific">Haliovirga abyssi</name>
    <dbReference type="NCBI Taxonomy" id="2996794"/>
    <lineage>
        <taxon>Bacteria</taxon>
        <taxon>Fusobacteriati</taxon>
        <taxon>Fusobacteriota</taxon>
        <taxon>Fusobacteriia</taxon>
        <taxon>Fusobacteriales</taxon>
        <taxon>Haliovirgaceae</taxon>
        <taxon>Haliovirga</taxon>
    </lineage>
</organism>
<feature type="modified residue" description="Phosphohistidine" evidence="14">
    <location>
        <position position="2094"/>
    </location>
</feature>
<dbReference type="PRINTS" id="PR00344">
    <property type="entry name" value="BCTRLSENSOR"/>
</dbReference>
<evidence type="ECO:0000256" key="12">
    <source>
        <dbReference type="ARBA" id="ARBA00022989"/>
    </source>
</evidence>
<dbReference type="FunFam" id="1.10.287.130:FF:000003">
    <property type="entry name" value="Histidine kinase"/>
    <property type="match status" value="1"/>
</dbReference>
<dbReference type="Pfam" id="PF00072">
    <property type="entry name" value="Response_reg"/>
    <property type="match status" value="2"/>
</dbReference>
<comment type="subcellular location">
    <subcellularLocation>
        <location evidence="2">Cell membrane</location>
        <topology evidence="2">Multi-pass membrane protein</topology>
    </subcellularLocation>
</comment>
<evidence type="ECO:0000256" key="15">
    <source>
        <dbReference type="PROSITE-ProRule" id="PRU00169"/>
    </source>
</evidence>
<dbReference type="Gene3D" id="3.30.565.10">
    <property type="entry name" value="Histidine kinase-like ATPase, C-terminal domain"/>
    <property type="match status" value="1"/>
</dbReference>
<feature type="coiled-coil region" evidence="16">
    <location>
        <begin position="1478"/>
        <end position="1505"/>
    </location>
</feature>
<sequence>MEMLDNRYEIKEKIWELKNIKIYRVWDNVENKRILIKLLEKSDNKKEEMKLKDEYNLLKKSSEEVDDIIKPIDYVTKENIDYFTMENFEGVLLKDVDKKIFLNIDKFLKVAIKILSISKNISNISNINNINKLITPYSIMYNLVTNEMKILNFEFNFKVDFKVYNALEEIDFPLMVLPYISPEQTGRLARSVDYRSDFYSFGIIFYEMLAGKMPIISNVPSEIIYFHLAKKPLKLNDISIGIPEIISDIILKLLNKNPEDRYQSYEGILFDLEKCISDIAENGFINRFEIGKNDITDKFLISNKYYGREKEIEAIKDSYNKISKGNFEVLFIGGHPGIGKTSLVNEANLSSMENNGVLISGKFEKLRKDIPYKAFIEAFRELILKKINSDEKEYWKEKLLNSLGNGARAIIDIIPELKLLIGDLPEMKELSPTESRNRLKSTFVKFIKIWAIQSNPLIIFIDDLQWADLESLSLIKFLINDKSVKYLCFIGTYRNNEVSPTHSLSLLMEELKKENRNFKELYLTALSEKNIKKFIRDSFKNFEKEKDISDLEKICYEKTLGNPFNLKHLLEFLYNSNLLKFNLKNGNWKFDLEKISNLKENLSEILKSKIYILSENTKEILKYGVCIGNEFDINIVSKIMKKPLKEIREDLWGAIKAEIIVPVSNFYESLSYEKDGYVNFKFVHDEIFRAVYDIISKKELQLLHRRIGEMMQENSSEEYKNKNIFNITEHFNIAKESFNEREYSEKRVWLAEMNFKSGIIAKRSAAYFSAYNYFKKGVNYLEKEDWENSYELTLGLYINSCETAYLNKYFNIMDIYFDTILKNGNILLDKVKAYEIVIQSYVARSRPQKAVDLALDVLKLLKIRISKNPNRLTVLKNIGDVQLKMMKKDIKELRELPNMENEKIIAVMRILTSIAAAAFIVNTDLYLLLVIKMVKLSIKYGNISYSAFAYVNYGLILTGALYMINGGYEFGKLALYLIEKFDAKELEAKVLMVYNTTIRYYKEPLKNTFPSLIRGYKVGIETGDFEYGTYNGAVYGYNSFFQGKSLEEYYKSTNNFSEAFKSYGQNTQYNYNQLFAQMAYNLSEDVENIFEFNGPNYNEKEVLPQNIKSNDKHIIFNYHLMKMILGYIFENEKIIDENSHKAKKYLSSALGFIPYPEYFFYDSLIFFREYDKLSIKNKIVGFGKIFANQIRQKIWSKNAPMNFEHKFLIVEAEKNRVLKKYNKAMRFYDLAIEKAKQNGFKNEEAISNELAGRFYLEQNNEKISKLYLKEALECYEEWGAISKVENMLEKYSGILEMKKYKQENMMKNTDIFSILEAANILSKEIELENLLSQLMNVVIKNAGAQSGLLLLREDKKFYIEAEFESDGEEKEKVENILAHIELEKYPNEQLKLIVEKVITTGENFIFGDNSFENIFENENMNLNSSILCMPLFNSKKKIISILYLENNLVKGAFTKDRISILKMLSSEMVISIENAVLYKELKQINESLEEKVKKRTAELEIAKEKAEVAAVVKSEFLANMSHEIRTPMNGILGLTYLMKQTNLNEKQYDYLGKINSSANHLLSLINDILDFSKIEAGKMSMENIEFELDDILKNISTIVLQNARKKGIDLLFDIDTNIPQYLIGDPTRLQQVLINLTGNAIKFTEKGYVMIKGKLLNRVNGELNIQFSIIDTGIGMKKEQQNKLFNTFTQANSSISRKYGGTGLGLAISKKIVKMYGGEINVESEYEKGSKFIFNVLLKEQKLGEKLKIDFVDIEDMRILVVDDSKISVEIAKNYLESYGGIVEVASSGEEAINLIKEKKDNPFELIIMDWKMPKMDGLETIKRLKEEKDIEKLPSIIVISSYDVDEIKEKGKEHGIDGYLEKPIYSSEILNVIKKVLKKDKNSHLNYKIKRKEDEYEDLAGNRILLVEDNEINQEIAEAILNQINIKVKIANNGKEAIEILEEDNDFDMILMDVQMPVMNGFEATENLRKNERYDKIPIIAMTANAMPGYEDVCKKAGMDGYISKPISPKYLFITLNKWLEKKGVAEMSDTKLDKSKNKYYGIEITEDMRTTLGDALLERFIIKFCENYNGIDKQIEKLIEDGDLKEAKGLVHKIKGTAGTIGAKKLDKIIRALENSIFEGDNEKMIKLSDEFSKELNLIMKNLYLVEETEEGLIVQDN</sequence>
<dbReference type="CDD" id="cd16922">
    <property type="entry name" value="HATPase_EvgS-ArcB-TorS-like"/>
    <property type="match status" value="1"/>
</dbReference>
<dbReference type="SUPFAM" id="SSF55874">
    <property type="entry name" value="ATPase domain of HSP90 chaperone/DNA topoisomerase II/histidine kinase"/>
    <property type="match status" value="1"/>
</dbReference>
<dbReference type="Gene3D" id="3.40.50.300">
    <property type="entry name" value="P-loop containing nucleotide triphosphate hydrolases"/>
    <property type="match status" value="1"/>
</dbReference>
<name>A0AAU9DD45_9FUSO</name>
<dbReference type="SMART" id="SM00387">
    <property type="entry name" value="HATPase_c"/>
    <property type="match status" value="1"/>
</dbReference>
<feature type="domain" description="Protein kinase" evidence="18">
    <location>
        <begin position="8"/>
        <end position="285"/>
    </location>
</feature>
<comment type="similarity">
    <text evidence="3">Belongs to the protein kinase superfamily. TKL Ser/Thr protein kinase family. ROCO subfamily.</text>
</comment>
<dbReference type="InterPro" id="IPR011006">
    <property type="entry name" value="CheY-like_superfamily"/>
</dbReference>
<keyword evidence="8 17" id="KW-0812">Transmembrane</keyword>
<dbReference type="GO" id="GO:0000155">
    <property type="term" value="F:phosphorelay sensor kinase activity"/>
    <property type="evidence" value="ECO:0007669"/>
    <property type="project" value="InterPro"/>
</dbReference>
<comment type="catalytic activity">
    <reaction evidence="1">
        <text>ATP + protein L-histidine = ADP + protein N-phospho-L-histidine.</text>
        <dbReference type="EC" id="2.7.13.3"/>
    </reaction>
</comment>
<reference evidence="22 23" key="1">
    <citation type="submission" date="2022-11" db="EMBL/GenBank/DDBJ databases">
        <title>Haliovirga abyssi gen. nov., sp. nov., a mesophilic fermentative bacterium isolated from the Iheya North hydrothermal field and the proposal of Haliovirgaceae fam. nov.</title>
        <authorList>
            <person name="Miyazaki U."/>
            <person name="Tame A."/>
            <person name="Miyazaki J."/>
            <person name="Takai K."/>
            <person name="Sawayama S."/>
            <person name="Kitajima M."/>
            <person name="Okamoto A."/>
            <person name="Nakagawa S."/>
        </authorList>
    </citation>
    <scope>NUCLEOTIDE SEQUENCE [LARGE SCALE GENOMIC DNA]</scope>
    <source>
        <strain evidence="22 23">IC12</strain>
    </source>
</reference>
<dbReference type="GO" id="GO:0005886">
    <property type="term" value="C:plasma membrane"/>
    <property type="evidence" value="ECO:0007669"/>
    <property type="project" value="UniProtKB-SubCell"/>
</dbReference>
<dbReference type="InterPro" id="IPR036097">
    <property type="entry name" value="HisK_dim/P_sf"/>
</dbReference>
<evidence type="ECO:0000259" key="20">
    <source>
        <dbReference type="PROSITE" id="PS50110"/>
    </source>
</evidence>
<dbReference type="InterPro" id="IPR036641">
    <property type="entry name" value="HPT_dom_sf"/>
</dbReference>
<feature type="domain" description="Response regulatory" evidence="20">
    <location>
        <begin position="1758"/>
        <end position="1878"/>
    </location>
</feature>
<dbReference type="FunFam" id="3.30.565.10:FF:000010">
    <property type="entry name" value="Sensor histidine kinase RcsC"/>
    <property type="match status" value="1"/>
</dbReference>
<dbReference type="Gene3D" id="1.20.120.160">
    <property type="entry name" value="HPT domain"/>
    <property type="match status" value="1"/>
</dbReference>
<evidence type="ECO:0000259" key="19">
    <source>
        <dbReference type="PROSITE" id="PS50109"/>
    </source>
</evidence>
<dbReference type="EC" id="2.7.13.3" evidence="4"/>
<dbReference type="PROSITE" id="PS50894">
    <property type="entry name" value="HPT"/>
    <property type="match status" value="1"/>
</dbReference>
<evidence type="ECO:0000259" key="21">
    <source>
        <dbReference type="PROSITE" id="PS50894"/>
    </source>
</evidence>
<evidence type="ECO:0000259" key="18">
    <source>
        <dbReference type="PROSITE" id="PS50011"/>
    </source>
</evidence>
<dbReference type="PANTHER" id="PTHR43642">
    <property type="entry name" value="HYBRID SIGNAL TRANSDUCTION HISTIDINE KINASE G"/>
    <property type="match status" value="1"/>
</dbReference>
<dbReference type="InterPro" id="IPR008207">
    <property type="entry name" value="Sig_transdc_His_kin_Hpt_dom"/>
</dbReference>
<evidence type="ECO:0000256" key="14">
    <source>
        <dbReference type="PROSITE-ProRule" id="PRU00110"/>
    </source>
</evidence>
<dbReference type="CDD" id="cd17546">
    <property type="entry name" value="REC_hyHK_CKI1_RcsC-like"/>
    <property type="match status" value="2"/>
</dbReference>
<feature type="transmembrane region" description="Helical" evidence="17">
    <location>
        <begin position="943"/>
        <end position="964"/>
    </location>
</feature>
<evidence type="ECO:0000256" key="7">
    <source>
        <dbReference type="ARBA" id="ARBA00022679"/>
    </source>
</evidence>
<evidence type="ECO:0000313" key="23">
    <source>
        <dbReference type="Proteomes" id="UP001321582"/>
    </source>
</evidence>
<dbReference type="EMBL" id="AP027059">
    <property type="protein sequence ID" value="BDU51265.1"/>
    <property type="molecule type" value="Genomic_DNA"/>
</dbReference>
<dbReference type="Gene3D" id="1.10.287.130">
    <property type="match status" value="1"/>
</dbReference>
<feature type="modified residue" description="4-aspartylphosphate" evidence="15">
    <location>
        <position position="1954"/>
    </location>
</feature>
<dbReference type="InterPro" id="IPR027417">
    <property type="entry name" value="P-loop_NTPase"/>
</dbReference>
<dbReference type="CDD" id="cd00082">
    <property type="entry name" value="HisKA"/>
    <property type="match status" value="1"/>
</dbReference>
<keyword evidence="5" id="KW-1003">Cell membrane</keyword>
<dbReference type="InterPro" id="IPR003018">
    <property type="entry name" value="GAF"/>
</dbReference>
<dbReference type="SMART" id="SM00388">
    <property type="entry name" value="HisKA"/>
    <property type="match status" value="1"/>
</dbReference>
<dbReference type="InterPro" id="IPR001245">
    <property type="entry name" value="Ser-Thr/Tyr_kinase_cat_dom"/>
</dbReference>
<evidence type="ECO:0000256" key="10">
    <source>
        <dbReference type="ARBA" id="ARBA00022777"/>
    </source>
</evidence>
<evidence type="ECO:0000256" key="6">
    <source>
        <dbReference type="ARBA" id="ARBA00022553"/>
    </source>
</evidence>
<gene>
    <name evidence="22" type="ORF">HLVA_18340</name>
</gene>
<dbReference type="InterPro" id="IPR003594">
    <property type="entry name" value="HATPase_dom"/>
</dbReference>
<evidence type="ECO:0000256" key="13">
    <source>
        <dbReference type="ARBA" id="ARBA00023136"/>
    </source>
</evidence>
<dbReference type="KEGG" id="haby:HLVA_18340"/>
<keyword evidence="6 15" id="KW-0597">Phosphoprotein</keyword>
<dbReference type="PROSITE" id="PS50110">
    <property type="entry name" value="RESPONSE_REGULATORY"/>
    <property type="match status" value="2"/>
</dbReference>
<evidence type="ECO:0000256" key="9">
    <source>
        <dbReference type="ARBA" id="ARBA00022741"/>
    </source>
</evidence>
<keyword evidence="10" id="KW-0418">Kinase</keyword>
<dbReference type="InterPro" id="IPR029016">
    <property type="entry name" value="GAF-like_dom_sf"/>
</dbReference>
<keyword evidence="11" id="KW-0067">ATP-binding</keyword>
<evidence type="ECO:0000256" key="17">
    <source>
        <dbReference type="SAM" id="Phobius"/>
    </source>
</evidence>
<dbReference type="InterPro" id="IPR011009">
    <property type="entry name" value="Kinase-like_dom_sf"/>
</dbReference>
<dbReference type="Gene3D" id="3.40.50.2300">
    <property type="match status" value="2"/>
</dbReference>
<keyword evidence="12 17" id="KW-1133">Transmembrane helix</keyword>
<accession>A0AAU9DD45</accession>
<proteinExistence type="inferred from homology"/>
<dbReference type="SUPFAM" id="SSF52172">
    <property type="entry name" value="CheY-like"/>
    <property type="match status" value="2"/>
</dbReference>
<dbReference type="PROSITE" id="PS50109">
    <property type="entry name" value="HIS_KIN"/>
    <property type="match status" value="1"/>
</dbReference>
<keyword evidence="13 17" id="KW-0472">Membrane</keyword>
<keyword evidence="7" id="KW-0808">Transferase</keyword>
<keyword evidence="23" id="KW-1185">Reference proteome</keyword>
<protein>
    <recommendedName>
        <fullName evidence="4">histidine kinase</fullName>
        <ecNumber evidence="4">2.7.13.3</ecNumber>
    </recommendedName>
</protein>
<evidence type="ECO:0000256" key="3">
    <source>
        <dbReference type="ARBA" id="ARBA00008171"/>
    </source>
</evidence>
<dbReference type="InterPro" id="IPR041664">
    <property type="entry name" value="AAA_16"/>
</dbReference>
<feature type="modified residue" description="4-aspartylphosphate" evidence="15">
    <location>
        <position position="1810"/>
    </location>
</feature>
<dbReference type="RefSeq" id="WP_307904125.1">
    <property type="nucleotide sequence ID" value="NZ_AP027059.1"/>
</dbReference>
<dbReference type="Pfam" id="PF01627">
    <property type="entry name" value="Hpt"/>
    <property type="match status" value="1"/>
</dbReference>
<feature type="transmembrane region" description="Helical" evidence="17">
    <location>
        <begin position="906"/>
        <end position="931"/>
    </location>
</feature>
<dbReference type="CDD" id="cd00088">
    <property type="entry name" value="HPT"/>
    <property type="match status" value="1"/>
</dbReference>
<dbReference type="PANTHER" id="PTHR43642:SF1">
    <property type="entry name" value="HYBRID SIGNAL TRANSDUCTION HISTIDINE KINASE G"/>
    <property type="match status" value="1"/>
</dbReference>
<evidence type="ECO:0000256" key="16">
    <source>
        <dbReference type="SAM" id="Coils"/>
    </source>
</evidence>
<dbReference type="GO" id="GO:0005524">
    <property type="term" value="F:ATP binding"/>
    <property type="evidence" value="ECO:0007669"/>
    <property type="project" value="UniProtKB-KW"/>
</dbReference>
<dbReference type="Pfam" id="PF02518">
    <property type="entry name" value="HATPase_c"/>
    <property type="match status" value="1"/>
</dbReference>
<evidence type="ECO:0000256" key="11">
    <source>
        <dbReference type="ARBA" id="ARBA00022840"/>
    </source>
</evidence>
<feature type="domain" description="Histidine kinase" evidence="19">
    <location>
        <begin position="1519"/>
        <end position="1740"/>
    </location>
</feature>
<dbReference type="Pfam" id="PF07714">
    <property type="entry name" value="PK_Tyr_Ser-Thr"/>
    <property type="match status" value="1"/>
</dbReference>
<evidence type="ECO:0000313" key="22">
    <source>
        <dbReference type="EMBL" id="BDU51265.1"/>
    </source>
</evidence>
<dbReference type="PROSITE" id="PS50011">
    <property type="entry name" value="PROTEIN_KINASE_DOM"/>
    <property type="match status" value="1"/>
</dbReference>
<dbReference type="SUPFAM" id="SSF47384">
    <property type="entry name" value="Homodimeric domain of signal transducing histidine kinase"/>
    <property type="match status" value="1"/>
</dbReference>
<dbReference type="SMART" id="SM00065">
    <property type="entry name" value="GAF"/>
    <property type="match status" value="1"/>
</dbReference>
<evidence type="ECO:0000256" key="4">
    <source>
        <dbReference type="ARBA" id="ARBA00012438"/>
    </source>
</evidence>
<dbReference type="InterPro" id="IPR004358">
    <property type="entry name" value="Sig_transdc_His_kin-like_C"/>
</dbReference>
<dbReference type="Gene3D" id="3.30.450.40">
    <property type="match status" value="1"/>
</dbReference>
<dbReference type="Pfam" id="PF13191">
    <property type="entry name" value="AAA_16"/>
    <property type="match status" value="1"/>
</dbReference>
<dbReference type="InterPro" id="IPR000719">
    <property type="entry name" value="Prot_kinase_dom"/>
</dbReference>
<evidence type="ECO:0000256" key="5">
    <source>
        <dbReference type="ARBA" id="ARBA00022475"/>
    </source>
</evidence>
<dbReference type="InterPro" id="IPR001789">
    <property type="entry name" value="Sig_transdc_resp-reg_receiver"/>
</dbReference>
<dbReference type="Proteomes" id="UP001321582">
    <property type="component" value="Chromosome"/>
</dbReference>
<dbReference type="SMART" id="SM00448">
    <property type="entry name" value="REC"/>
    <property type="match status" value="2"/>
</dbReference>
<dbReference type="SUPFAM" id="SSF52540">
    <property type="entry name" value="P-loop containing nucleoside triphosphate hydrolases"/>
    <property type="match status" value="1"/>
</dbReference>
<evidence type="ECO:0000256" key="8">
    <source>
        <dbReference type="ARBA" id="ARBA00022692"/>
    </source>
</evidence>
<keyword evidence="16" id="KW-0175">Coiled coil</keyword>
<keyword evidence="9" id="KW-0547">Nucleotide-binding</keyword>
<dbReference type="InterPro" id="IPR003661">
    <property type="entry name" value="HisK_dim/P_dom"/>
</dbReference>